<name>A0AAQ3NXQ0_VIGMU</name>
<evidence type="ECO:0000313" key="2">
    <source>
        <dbReference type="EMBL" id="WVZ17275.1"/>
    </source>
</evidence>
<dbReference type="EMBL" id="CP144698">
    <property type="protein sequence ID" value="WVZ17275.1"/>
    <property type="molecule type" value="Genomic_DNA"/>
</dbReference>
<sequence>MFSRPRYTTFTFRTDEESSYTLRKTFFFLKNTIILIKNYYLYKYIMEIIYFYIYISYFYVIFNYISNFKNNYKLLVESKCHHPKMTCGKEKIDVCFWCGQVAFGVSI</sequence>
<organism evidence="2 3">
    <name type="scientific">Vigna mungo</name>
    <name type="common">Black gram</name>
    <name type="synonym">Phaseolus mungo</name>
    <dbReference type="NCBI Taxonomy" id="3915"/>
    <lineage>
        <taxon>Eukaryota</taxon>
        <taxon>Viridiplantae</taxon>
        <taxon>Streptophyta</taxon>
        <taxon>Embryophyta</taxon>
        <taxon>Tracheophyta</taxon>
        <taxon>Spermatophyta</taxon>
        <taxon>Magnoliopsida</taxon>
        <taxon>eudicotyledons</taxon>
        <taxon>Gunneridae</taxon>
        <taxon>Pentapetalae</taxon>
        <taxon>rosids</taxon>
        <taxon>fabids</taxon>
        <taxon>Fabales</taxon>
        <taxon>Fabaceae</taxon>
        <taxon>Papilionoideae</taxon>
        <taxon>50 kb inversion clade</taxon>
        <taxon>NPAAA clade</taxon>
        <taxon>indigoferoid/millettioid clade</taxon>
        <taxon>Phaseoleae</taxon>
        <taxon>Vigna</taxon>
    </lineage>
</organism>
<keyword evidence="1" id="KW-0812">Transmembrane</keyword>
<keyword evidence="1" id="KW-0472">Membrane</keyword>
<accession>A0AAQ3NXQ0</accession>
<keyword evidence="1" id="KW-1133">Transmembrane helix</keyword>
<evidence type="ECO:0000313" key="3">
    <source>
        <dbReference type="Proteomes" id="UP001374535"/>
    </source>
</evidence>
<evidence type="ECO:0000256" key="1">
    <source>
        <dbReference type="SAM" id="Phobius"/>
    </source>
</evidence>
<protein>
    <submittedName>
        <fullName evidence="2">Uncharacterized protein</fullName>
    </submittedName>
</protein>
<dbReference type="AlphaFoldDB" id="A0AAQ3NXQ0"/>
<reference evidence="2 3" key="1">
    <citation type="journal article" date="2023" name="Life. Sci Alliance">
        <title>Evolutionary insights into 3D genome organization and epigenetic landscape of Vigna mungo.</title>
        <authorList>
            <person name="Junaid A."/>
            <person name="Singh B."/>
            <person name="Bhatia S."/>
        </authorList>
    </citation>
    <scope>NUCLEOTIDE SEQUENCE [LARGE SCALE GENOMIC DNA]</scope>
    <source>
        <strain evidence="2">Urdbean</strain>
    </source>
</reference>
<feature type="transmembrane region" description="Helical" evidence="1">
    <location>
        <begin position="48"/>
        <end position="65"/>
    </location>
</feature>
<keyword evidence="3" id="KW-1185">Reference proteome</keyword>
<dbReference type="Proteomes" id="UP001374535">
    <property type="component" value="Chromosome 3"/>
</dbReference>
<gene>
    <name evidence="2" type="ORF">V8G54_010257</name>
</gene>
<proteinExistence type="predicted"/>